<accession>U4LUK3</accession>
<name>U4LUK3_PYROM</name>
<evidence type="ECO:0000313" key="2">
    <source>
        <dbReference type="Proteomes" id="UP000018144"/>
    </source>
</evidence>
<evidence type="ECO:0000313" key="1">
    <source>
        <dbReference type="EMBL" id="CCX31731.1"/>
    </source>
</evidence>
<dbReference type="EMBL" id="HF935644">
    <property type="protein sequence ID" value="CCX31731.1"/>
    <property type="molecule type" value="Genomic_DNA"/>
</dbReference>
<protein>
    <submittedName>
        <fullName evidence="1">Uncharacterized protein</fullName>
    </submittedName>
</protein>
<sequence length="20" mass="2453">MPSAAWLWMGLEWRHGHCKR</sequence>
<gene>
    <name evidence="1" type="ORF">PCON_11369</name>
</gene>
<keyword evidence="2" id="KW-1185">Reference proteome</keyword>
<proteinExistence type="predicted"/>
<organism evidence="1 2">
    <name type="scientific">Pyronema omphalodes (strain CBS 100304)</name>
    <name type="common">Pyronema confluens</name>
    <dbReference type="NCBI Taxonomy" id="1076935"/>
    <lineage>
        <taxon>Eukaryota</taxon>
        <taxon>Fungi</taxon>
        <taxon>Dikarya</taxon>
        <taxon>Ascomycota</taxon>
        <taxon>Pezizomycotina</taxon>
        <taxon>Pezizomycetes</taxon>
        <taxon>Pezizales</taxon>
        <taxon>Pyronemataceae</taxon>
        <taxon>Pyronema</taxon>
    </lineage>
</organism>
<dbReference type="Proteomes" id="UP000018144">
    <property type="component" value="Unassembled WGS sequence"/>
</dbReference>
<dbReference type="AlphaFoldDB" id="U4LUK3"/>
<reference evidence="1 2" key="1">
    <citation type="journal article" date="2013" name="PLoS Genet.">
        <title>The genome and development-dependent transcriptomes of Pyronema confluens: a window into fungal evolution.</title>
        <authorList>
            <person name="Traeger S."/>
            <person name="Altegoer F."/>
            <person name="Freitag M."/>
            <person name="Gabaldon T."/>
            <person name="Kempken F."/>
            <person name="Kumar A."/>
            <person name="Marcet-Houben M."/>
            <person name="Poggeler S."/>
            <person name="Stajich J.E."/>
            <person name="Nowrousian M."/>
        </authorList>
    </citation>
    <scope>NUCLEOTIDE SEQUENCE [LARGE SCALE GENOMIC DNA]</scope>
    <source>
        <strain evidence="2">CBS 100304</strain>
        <tissue evidence="1">Vegetative mycelium</tissue>
    </source>
</reference>